<dbReference type="Proteomes" id="UP001273531">
    <property type="component" value="Unassembled WGS sequence"/>
</dbReference>
<organism evidence="1 2">
    <name type="scientific">Sphingomonas agrestis</name>
    <dbReference type="NCBI Taxonomy" id="3080540"/>
    <lineage>
        <taxon>Bacteria</taxon>
        <taxon>Pseudomonadati</taxon>
        <taxon>Pseudomonadota</taxon>
        <taxon>Alphaproteobacteria</taxon>
        <taxon>Sphingomonadales</taxon>
        <taxon>Sphingomonadaceae</taxon>
        <taxon>Sphingomonas</taxon>
    </lineage>
</organism>
<dbReference type="EMBL" id="JAWJEJ010000001">
    <property type="protein sequence ID" value="MDV3457394.1"/>
    <property type="molecule type" value="Genomic_DNA"/>
</dbReference>
<name>A0ABU3Y805_9SPHN</name>
<reference evidence="1 2" key="1">
    <citation type="submission" date="2023-10" db="EMBL/GenBank/DDBJ databases">
        <title>Sphingomonas sp. HF-S4 16S ribosomal RNA gene Genome sequencing and assembly.</title>
        <authorList>
            <person name="Lee H."/>
        </authorList>
    </citation>
    <scope>NUCLEOTIDE SEQUENCE [LARGE SCALE GENOMIC DNA]</scope>
    <source>
        <strain evidence="1 2">HF-S4</strain>
    </source>
</reference>
<accession>A0ABU3Y805</accession>
<protein>
    <submittedName>
        <fullName evidence="1">Uncharacterized protein</fullName>
    </submittedName>
</protein>
<evidence type="ECO:0000313" key="2">
    <source>
        <dbReference type="Proteomes" id="UP001273531"/>
    </source>
</evidence>
<proteinExistence type="predicted"/>
<keyword evidence="2" id="KW-1185">Reference proteome</keyword>
<evidence type="ECO:0000313" key="1">
    <source>
        <dbReference type="EMBL" id="MDV3457394.1"/>
    </source>
</evidence>
<gene>
    <name evidence="1" type="ORF">RZN05_10405</name>
</gene>
<sequence length="55" mass="6254">MNLLQLPRCLLGSHQRDRRRAWYDGPVVRSHCTGCGKPMVKDSHGWHLDAAMPAQ</sequence>
<dbReference type="RefSeq" id="WP_317226547.1">
    <property type="nucleotide sequence ID" value="NZ_JAWJEJ010000001.1"/>
</dbReference>
<comment type="caution">
    <text evidence="1">The sequence shown here is derived from an EMBL/GenBank/DDBJ whole genome shotgun (WGS) entry which is preliminary data.</text>
</comment>